<dbReference type="EMBL" id="KJ631403">
    <property type="protein sequence ID" value="AIF26246.1"/>
    <property type="molecule type" value="Genomic_DNA"/>
</dbReference>
<evidence type="ECO:0000259" key="2">
    <source>
        <dbReference type="Pfam" id="PF17996"/>
    </source>
</evidence>
<dbReference type="PANTHER" id="PTHR37834:SF2">
    <property type="entry name" value="ESTERASE, SGNH HYDROLASE-TYPE"/>
    <property type="match status" value="1"/>
</dbReference>
<dbReference type="PANTHER" id="PTHR37834">
    <property type="entry name" value="GDSL-LIKE LIPASE/ACYLHYDROLASE DOMAIN PROTEIN (AFU_ORTHOLOGUE AFUA_2G00620)"/>
    <property type="match status" value="1"/>
</dbReference>
<proteinExistence type="predicted"/>
<evidence type="ECO:0000259" key="1">
    <source>
        <dbReference type="Pfam" id="PF13472"/>
    </source>
</evidence>
<protein>
    <submittedName>
        <fullName evidence="3">Putative GDSL family lipase</fullName>
    </submittedName>
</protein>
<accession>A0A0B4N1I3</accession>
<dbReference type="Gene3D" id="3.40.50.1110">
    <property type="entry name" value="SGNH hydrolase"/>
    <property type="match status" value="1"/>
</dbReference>
<dbReference type="InterPro" id="IPR013830">
    <property type="entry name" value="SGNH_hydro"/>
</dbReference>
<dbReference type="Pfam" id="PF13472">
    <property type="entry name" value="Lipase_GDSL_2"/>
    <property type="match status" value="1"/>
</dbReference>
<feature type="domain" description="Carbohydrate esterase 2 N-terminal" evidence="2">
    <location>
        <begin position="15"/>
        <end position="98"/>
    </location>
</feature>
<dbReference type="InterPro" id="IPR052762">
    <property type="entry name" value="PCW_deacetylase/CE"/>
</dbReference>
<evidence type="ECO:0000313" key="3">
    <source>
        <dbReference type="EMBL" id="AIF26246.1"/>
    </source>
</evidence>
<dbReference type="AlphaFoldDB" id="A0A0B4N1I3"/>
<dbReference type="Gene3D" id="2.60.120.260">
    <property type="entry name" value="Galactose-binding domain-like"/>
    <property type="match status" value="1"/>
</dbReference>
<organism evidence="3">
    <name type="scientific">uncultured bacterium Lq_007_G03</name>
    <dbReference type="NCBI Taxonomy" id="1489288"/>
    <lineage>
        <taxon>Bacteria</taxon>
        <taxon>environmental samples</taxon>
    </lineage>
</organism>
<dbReference type="SUPFAM" id="SSF52266">
    <property type="entry name" value="SGNH hydrolase"/>
    <property type="match status" value="1"/>
</dbReference>
<name>A0A0B4N1I3_9BACT</name>
<sequence>MQRIALPDPRFLPLGRHDPKEERTSLWWSGSGVRVKLACKTLEAEITASARDHAPWIGVLMDGAPVARFPLLPGAHRYPLLAGLDECFAHEVSVIRDSQPSYDEDGPIYLDAVYTDGEPHRPVERPLLLEFIGDSLTVGEGCLGPESAEEWRLVWISHMPAFPTLVSQKLNAEKRVIALGGWGAARSWDNQPESRIGRIYNQLCAITPGGDRPADFPERPADAVVINLGTNDASALAKMTEAERSAAEGELRVRAVELMKMARAHNPKAVILWAYGLCGKQVEPMLQAAVQDRRNAGDQNVHYLSLTPAASNGSRMHPSREAHQKATEEIAEVLKNLLP</sequence>
<dbReference type="InterPro" id="IPR036514">
    <property type="entry name" value="SGNH_hydro_sf"/>
</dbReference>
<feature type="domain" description="SGNH hydrolase-type esterase" evidence="1">
    <location>
        <begin position="131"/>
        <end position="324"/>
    </location>
</feature>
<dbReference type="Pfam" id="PF17996">
    <property type="entry name" value="CE2_N"/>
    <property type="match status" value="1"/>
</dbReference>
<dbReference type="InterPro" id="IPR040794">
    <property type="entry name" value="CE2_N"/>
</dbReference>
<reference evidence="3" key="1">
    <citation type="submission" date="2014-03" db="EMBL/GenBank/DDBJ databases">
        <title>A sequence of cellulolytic fosmid clone of goat rumen metagenome.</title>
        <authorList>
            <person name="Lee K.-T."/>
            <person name="Kim J.-Y."/>
            <person name="Kim Y.-J."/>
            <person name="Ahn J.-H."/>
            <person name="Park M.-N."/>
            <person name="Kim J.-H."/>
            <person name="Kim T.-H."/>
        </authorList>
    </citation>
    <scope>NUCLEOTIDE SEQUENCE</scope>
</reference>